<reference evidence="1 2" key="1">
    <citation type="submission" date="2014-11" db="EMBL/GenBank/DDBJ databases">
        <title>Whole genome shotgun sequence of Sphingomonas parapaucimobilis NBRC 15100.</title>
        <authorList>
            <person name="Katano-Makiyama Y."/>
            <person name="Hosoyama A."/>
            <person name="Hashimoto M."/>
            <person name="Hosoyama Y."/>
            <person name="Noguchi M."/>
            <person name="Numata M."/>
            <person name="Tsuchikane K."/>
            <person name="Hirakata S."/>
            <person name="Uohara A."/>
            <person name="Shimodaira J."/>
            <person name="Ohji S."/>
            <person name="Ichikawa N."/>
            <person name="Kimura A."/>
            <person name="Yamazoe A."/>
            <person name="Fujita N."/>
        </authorList>
    </citation>
    <scope>NUCLEOTIDE SEQUENCE [LARGE SCALE GENOMIC DNA]</scope>
    <source>
        <strain evidence="1 2">NBRC 15100</strain>
    </source>
</reference>
<name>A0A0A1WDG9_9SPHN</name>
<dbReference type="EMBL" id="BBPI01000110">
    <property type="protein sequence ID" value="GAM02979.1"/>
    <property type="molecule type" value="Genomic_DNA"/>
</dbReference>
<comment type="caution">
    <text evidence="1">The sequence shown here is derived from an EMBL/GenBank/DDBJ whole genome shotgun (WGS) entry which is preliminary data.</text>
</comment>
<dbReference type="Proteomes" id="UP000032305">
    <property type="component" value="Unassembled WGS sequence"/>
</dbReference>
<evidence type="ECO:0000313" key="2">
    <source>
        <dbReference type="Proteomes" id="UP000032305"/>
    </source>
</evidence>
<organism evidence="1 2">
    <name type="scientific">Sphingomonas parapaucimobilis NBRC 15100</name>
    <dbReference type="NCBI Taxonomy" id="1219049"/>
    <lineage>
        <taxon>Bacteria</taxon>
        <taxon>Pseudomonadati</taxon>
        <taxon>Pseudomonadota</taxon>
        <taxon>Alphaproteobacteria</taxon>
        <taxon>Sphingomonadales</taxon>
        <taxon>Sphingomonadaceae</taxon>
        <taxon>Sphingomonas</taxon>
    </lineage>
</organism>
<keyword evidence="2" id="KW-1185">Reference proteome</keyword>
<sequence length="43" mass="5016">MFGMRAANLRCWVLGYDRDAKHEAPLWRPRHGLEDDDGVLLSF</sequence>
<evidence type="ECO:0000313" key="1">
    <source>
        <dbReference type="EMBL" id="GAM02979.1"/>
    </source>
</evidence>
<gene>
    <name evidence="1" type="ORF">SP5_110_00070</name>
</gene>
<protein>
    <submittedName>
        <fullName evidence="1">Uncharacterized protein</fullName>
    </submittedName>
</protein>
<proteinExistence type="predicted"/>
<accession>A0A0A1WDG9</accession>
<dbReference type="AlphaFoldDB" id="A0A0A1WDG9"/>